<accession>A0ACD4RAN3</accession>
<reference evidence="2" key="1">
    <citation type="journal article" date="2025" name="Aquaculture">
        <title>Assessment of the bioflocculant production and safety properties of Metabacillus hrfriensis sp. nov. based on phenotypic and whole-genome sequencing analysis.</title>
        <authorList>
            <person name="Zhang R."/>
            <person name="Zhao Z."/>
            <person name="Luo L."/>
            <person name="Wang S."/>
            <person name="Guo K."/>
            <person name="Xu W."/>
        </authorList>
    </citation>
    <scope>NUCLEOTIDE SEQUENCE [LARGE SCALE GENOMIC DNA]</scope>
    <source>
        <strain evidence="2">CT-WN-B3</strain>
    </source>
</reference>
<dbReference type="EMBL" id="CP126116">
    <property type="protein sequence ID" value="WHZ57504.1"/>
    <property type="molecule type" value="Genomic_DNA"/>
</dbReference>
<sequence length="101" mass="10886">MQDFLKFNKMITPTIISVIFYVGSAISVIAGFVSIISGANAIYGGGAQIFAGLFMILLGPFVIRIYCELLIVIFKMNEALQDITKNVSLKGKSSVSSSETL</sequence>
<evidence type="ECO:0000313" key="1">
    <source>
        <dbReference type="EMBL" id="WHZ57504.1"/>
    </source>
</evidence>
<organism evidence="1 2">
    <name type="scientific">Metabacillus hrfriensis</name>
    <dbReference type="NCBI Taxonomy" id="3048891"/>
    <lineage>
        <taxon>Bacteria</taxon>
        <taxon>Bacillati</taxon>
        <taxon>Bacillota</taxon>
        <taxon>Bacilli</taxon>
        <taxon>Bacillales</taxon>
        <taxon>Bacillaceae</taxon>
        <taxon>Metabacillus</taxon>
    </lineage>
</organism>
<proteinExistence type="predicted"/>
<protein>
    <submittedName>
        <fullName evidence="1">DUF4282 domain-containing protein</fullName>
    </submittedName>
</protein>
<dbReference type="Proteomes" id="UP001226091">
    <property type="component" value="Chromosome"/>
</dbReference>
<keyword evidence="2" id="KW-1185">Reference proteome</keyword>
<name>A0ACD4RAN3_9BACI</name>
<gene>
    <name evidence="1" type="ORF">QLQ22_23140</name>
</gene>
<evidence type="ECO:0000313" key="2">
    <source>
        <dbReference type="Proteomes" id="UP001226091"/>
    </source>
</evidence>